<dbReference type="PROSITE" id="PS51278">
    <property type="entry name" value="GATASE_TYPE_2"/>
    <property type="match status" value="1"/>
</dbReference>
<accession>A0A0G0KJ73</accession>
<dbReference type="NCBIfam" id="NF001484">
    <property type="entry name" value="PRK00331.1"/>
    <property type="match status" value="1"/>
</dbReference>
<evidence type="ECO:0000313" key="10">
    <source>
        <dbReference type="EMBL" id="KKQ49244.1"/>
    </source>
</evidence>
<keyword evidence="4 10" id="KW-0032">Aminotransferase</keyword>
<dbReference type="PATRIC" id="fig|1618592.3.peg.354"/>
<dbReference type="InterPro" id="IPR001347">
    <property type="entry name" value="SIS_dom"/>
</dbReference>
<evidence type="ECO:0000256" key="1">
    <source>
        <dbReference type="ARBA" id="ARBA00001031"/>
    </source>
</evidence>
<keyword evidence="7" id="KW-0315">Glutamine amidotransferase</keyword>
<dbReference type="GO" id="GO:0004360">
    <property type="term" value="F:glutamine-fructose-6-phosphate transaminase (isomerizing) activity"/>
    <property type="evidence" value="ECO:0007669"/>
    <property type="project" value="UniProtKB-EC"/>
</dbReference>
<evidence type="ECO:0000256" key="6">
    <source>
        <dbReference type="ARBA" id="ARBA00022737"/>
    </source>
</evidence>
<gene>
    <name evidence="10" type="ORF">US67_C0017G0006</name>
</gene>
<feature type="domain" description="SIS" evidence="9">
    <location>
        <begin position="276"/>
        <end position="415"/>
    </location>
</feature>
<evidence type="ECO:0000256" key="4">
    <source>
        <dbReference type="ARBA" id="ARBA00022576"/>
    </source>
</evidence>
<feature type="domain" description="SIS" evidence="9">
    <location>
        <begin position="443"/>
        <end position="579"/>
    </location>
</feature>
<proteinExistence type="predicted"/>
<organism evidence="10 11">
    <name type="scientific">Candidatus Woesebacteria bacterium GW2011_GWD1_38_10</name>
    <dbReference type="NCBI Taxonomy" id="1618592"/>
    <lineage>
        <taxon>Bacteria</taxon>
        <taxon>Candidatus Woeseibacteriota</taxon>
    </lineage>
</organism>
<sequence length="589" mass="65522">MCGIFAYIGEGRDATKAVFNGLKRLDYRGYDSWGISIVEKGEIKTQKYIGEINRKLLTLGRSRSAIGHTRWATNGTVTQINAHPHTSSDKSYVLAHNGIVENFTKLKSFLSKKGYKFISDTDTEVILRLIEYEYRNEKDFIISVQNAFNKLDGRNTIIILKKEGEVIAVRNGSPLVVGISEKNNDVYFSSDTLSFSQYVDKTITLENGQMAICNDKLTIINTKDNNEVTVNYDVNTIKGQEYSKDGFRHFMIKEIHEEPQIIEKVMLQSKKNILKLANKIKNSTTVYCIGSGTAGAAAFQSAYYLRTFGGINAIALIGAEAKDYFHLFKKSDLIIALSQSGETADTLEVIEFAKKVGVCIASYVNMPGSLMTKISDYKFMANAGPEICVMSTKVFVSQIVWGYLLSKVVQGKFYDGLSNLRKTKTAVSKLLKDKILDKKLDKIATKLSYEKDLFLLAKGQNLQIIREGMIKLVEGGYIHAHAIPAGDLKHYAITLMEPGKYLISVISDDENKTDTMNAINEVKARGASVIGISVFPDKIYDEYIQVANLGETSAILNIIPLQLLAYKIAVLKGNNVDKPRNIAKSVTVK</sequence>
<dbReference type="SUPFAM" id="SSF56235">
    <property type="entry name" value="N-terminal nucleophile aminohydrolases (Ntn hydrolases)"/>
    <property type="match status" value="1"/>
</dbReference>
<dbReference type="InterPro" id="IPR035490">
    <property type="entry name" value="GlmS/FrlB_SIS"/>
</dbReference>
<evidence type="ECO:0000256" key="5">
    <source>
        <dbReference type="ARBA" id="ARBA00022679"/>
    </source>
</evidence>
<evidence type="ECO:0000259" key="9">
    <source>
        <dbReference type="PROSITE" id="PS51464"/>
    </source>
</evidence>
<dbReference type="CDD" id="cd05008">
    <property type="entry name" value="SIS_GlmS_GlmD_1"/>
    <property type="match status" value="1"/>
</dbReference>
<dbReference type="CDD" id="cd00714">
    <property type="entry name" value="GFAT"/>
    <property type="match status" value="1"/>
</dbReference>
<dbReference type="InterPro" id="IPR029055">
    <property type="entry name" value="Ntn_hydrolases_N"/>
</dbReference>
<dbReference type="Gene3D" id="3.40.50.10490">
    <property type="entry name" value="Glucose-6-phosphate isomerase like protein, domain 1"/>
    <property type="match status" value="2"/>
</dbReference>
<dbReference type="Proteomes" id="UP000034366">
    <property type="component" value="Unassembled WGS sequence"/>
</dbReference>
<comment type="catalytic activity">
    <reaction evidence="1">
        <text>D-fructose 6-phosphate + L-glutamine = D-glucosamine 6-phosphate + L-glutamate</text>
        <dbReference type="Rhea" id="RHEA:13237"/>
        <dbReference type="ChEBI" id="CHEBI:29985"/>
        <dbReference type="ChEBI" id="CHEBI:58359"/>
        <dbReference type="ChEBI" id="CHEBI:58725"/>
        <dbReference type="ChEBI" id="CHEBI:61527"/>
        <dbReference type="EC" id="2.6.1.16"/>
    </reaction>
</comment>
<dbReference type="NCBIfam" id="TIGR01135">
    <property type="entry name" value="glmS"/>
    <property type="match status" value="1"/>
</dbReference>
<dbReference type="InterPro" id="IPR046348">
    <property type="entry name" value="SIS_dom_sf"/>
</dbReference>
<dbReference type="GO" id="GO:0006002">
    <property type="term" value="P:fructose 6-phosphate metabolic process"/>
    <property type="evidence" value="ECO:0007669"/>
    <property type="project" value="TreeGrafter"/>
</dbReference>
<dbReference type="Pfam" id="PF13522">
    <property type="entry name" value="GATase_6"/>
    <property type="match status" value="1"/>
</dbReference>
<dbReference type="GO" id="GO:0006487">
    <property type="term" value="P:protein N-linked glycosylation"/>
    <property type="evidence" value="ECO:0007669"/>
    <property type="project" value="TreeGrafter"/>
</dbReference>
<dbReference type="SUPFAM" id="SSF53697">
    <property type="entry name" value="SIS domain"/>
    <property type="match status" value="1"/>
</dbReference>
<dbReference type="InterPro" id="IPR017932">
    <property type="entry name" value="GATase_2_dom"/>
</dbReference>
<dbReference type="Pfam" id="PF01380">
    <property type="entry name" value="SIS"/>
    <property type="match status" value="2"/>
</dbReference>
<dbReference type="InterPro" id="IPR035466">
    <property type="entry name" value="GlmS/AgaS_SIS"/>
</dbReference>
<keyword evidence="6" id="KW-0677">Repeat</keyword>
<dbReference type="EC" id="2.6.1.16" evidence="2"/>
<evidence type="ECO:0000256" key="2">
    <source>
        <dbReference type="ARBA" id="ARBA00012916"/>
    </source>
</evidence>
<evidence type="ECO:0000256" key="7">
    <source>
        <dbReference type="ARBA" id="ARBA00022962"/>
    </source>
</evidence>
<comment type="caution">
    <text evidence="10">The sequence shown here is derived from an EMBL/GenBank/DDBJ whole genome shotgun (WGS) entry which is preliminary data.</text>
</comment>
<protein>
    <recommendedName>
        <fullName evidence="3">Glutamine--fructose-6-phosphate aminotransferase [isomerizing]</fullName>
        <ecNumber evidence="2">2.6.1.16</ecNumber>
    </recommendedName>
</protein>
<keyword evidence="5 10" id="KW-0808">Transferase</keyword>
<dbReference type="AlphaFoldDB" id="A0A0G0KJ73"/>
<dbReference type="GO" id="GO:0097367">
    <property type="term" value="F:carbohydrate derivative binding"/>
    <property type="evidence" value="ECO:0007669"/>
    <property type="project" value="InterPro"/>
</dbReference>
<evidence type="ECO:0000313" key="11">
    <source>
        <dbReference type="Proteomes" id="UP000034366"/>
    </source>
</evidence>
<feature type="domain" description="Glutamine amidotransferase type-2" evidence="8">
    <location>
        <begin position="2"/>
        <end position="216"/>
    </location>
</feature>
<reference evidence="10 11" key="1">
    <citation type="journal article" date="2015" name="Nature">
        <title>rRNA introns, odd ribosomes, and small enigmatic genomes across a large radiation of phyla.</title>
        <authorList>
            <person name="Brown C.T."/>
            <person name="Hug L.A."/>
            <person name="Thomas B.C."/>
            <person name="Sharon I."/>
            <person name="Castelle C.J."/>
            <person name="Singh A."/>
            <person name="Wilkins M.J."/>
            <person name="Williams K.H."/>
            <person name="Banfield J.F."/>
        </authorList>
    </citation>
    <scope>NUCLEOTIDE SEQUENCE [LARGE SCALE GENOMIC DNA]</scope>
</reference>
<dbReference type="InterPro" id="IPR047084">
    <property type="entry name" value="GFAT_N"/>
</dbReference>
<dbReference type="Gene3D" id="3.60.20.10">
    <property type="entry name" value="Glutamine Phosphoribosylpyrophosphate, subunit 1, domain 1"/>
    <property type="match status" value="1"/>
</dbReference>
<name>A0A0G0KJ73_9BACT</name>
<dbReference type="PANTHER" id="PTHR10937">
    <property type="entry name" value="GLUCOSAMINE--FRUCTOSE-6-PHOSPHATE AMINOTRANSFERASE, ISOMERIZING"/>
    <property type="match status" value="1"/>
</dbReference>
<dbReference type="InterPro" id="IPR005855">
    <property type="entry name" value="GFAT"/>
</dbReference>
<dbReference type="CDD" id="cd05009">
    <property type="entry name" value="SIS_GlmS_GlmD_2"/>
    <property type="match status" value="1"/>
</dbReference>
<dbReference type="PROSITE" id="PS51464">
    <property type="entry name" value="SIS"/>
    <property type="match status" value="2"/>
</dbReference>
<dbReference type="EMBL" id="LBTW01000017">
    <property type="protein sequence ID" value="KKQ49244.1"/>
    <property type="molecule type" value="Genomic_DNA"/>
</dbReference>
<evidence type="ECO:0000259" key="8">
    <source>
        <dbReference type="PROSITE" id="PS51278"/>
    </source>
</evidence>
<evidence type="ECO:0000256" key="3">
    <source>
        <dbReference type="ARBA" id="ARBA00016090"/>
    </source>
</evidence>
<dbReference type="PANTHER" id="PTHR10937:SF0">
    <property type="entry name" value="GLUTAMINE--FRUCTOSE-6-PHOSPHATE TRANSAMINASE (ISOMERIZING)"/>
    <property type="match status" value="1"/>
</dbReference>
<dbReference type="GO" id="GO:0006047">
    <property type="term" value="P:UDP-N-acetylglucosamine metabolic process"/>
    <property type="evidence" value="ECO:0007669"/>
    <property type="project" value="TreeGrafter"/>
</dbReference>